<comment type="similarity">
    <text evidence="1 2">Belongs to the BolA/IbaG family.</text>
</comment>
<evidence type="ECO:0000313" key="4">
    <source>
        <dbReference type="Proteomes" id="UP000298685"/>
    </source>
</evidence>
<evidence type="ECO:0000256" key="1">
    <source>
        <dbReference type="ARBA" id="ARBA00005578"/>
    </source>
</evidence>
<accession>A0A4D6YIA1</accession>
<dbReference type="PANTHER" id="PTHR46229">
    <property type="entry name" value="BOLA TRANSCRIPTION REGULATOR"/>
    <property type="match status" value="1"/>
</dbReference>
<dbReference type="Proteomes" id="UP000298685">
    <property type="component" value="Chromosome"/>
</dbReference>
<dbReference type="InterPro" id="IPR050961">
    <property type="entry name" value="BolA/IbaG_stress_morph_reg"/>
</dbReference>
<dbReference type="InterPro" id="IPR002634">
    <property type="entry name" value="BolA"/>
</dbReference>
<dbReference type="Pfam" id="PF01722">
    <property type="entry name" value="BolA"/>
    <property type="match status" value="1"/>
</dbReference>
<organism evidence="3 4">
    <name type="scientific">Buchnera aphidicola</name>
    <name type="common">Sarucallis kahawaluokalani</name>
    <dbReference type="NCBI Taxonomy" id="1241878"/>
    <lineage>
        <taxon>Bacteria</taxon>
        <taxon>Pseudomonadati</taxon>
        <taxon>Pseudomonadota</taxon>
        <taxon>Gammaproteobacteria</taxon>
        <taxon>Enterobacterales</taxon>
        <taxon>Erwiniaceae</taxon>
        <taxon>Buchnera</taxon>
    </lineage>
</organism>
<name>A0A4D6YIA1_9GAMM</name>
<dbReference type="InterPro" id="IPR036065">
    <property type="entry name" value="BolA-like_sf"/>
</dbReference>
<proteinExistence type="inferred from homology"/>
<dbReference type="PANTHER" id="PTHR46229:SF2">
    <property type="entry name" value="BOLA-LIKE PROTEIN 1"/>
    <property type="match status" value="1"/>
</dbReference>
<evidence type="ECO:0000313" key="3">
    <source>
        <dbReference type="EMBL" id="QCI26091.1"/>
    </source>
</evidence>
<gene>
    <name evidence="3" type="ORF">D9V78_01570</name>
</gene>
<sequence>MNYYFKYYRNRIIMLSKIKKYFNTEIVKIYDNSMYHKNNNSKKHLTILIVSNAFVQKSILNRHRQVYQALSKEINNTIYALSIHTYTFHEWKKNNIINIKKNICKFM</sequence>
<dbReference type="Gene3D" id="3.30.300.90">
    <property type="entry name" value="BolA-like"/>
    <property type="match status" value="1"/>
</dbReference>
<dbReference type="EMBL" id="CP032999">
    <property type="protein sequence ID" value="QCI26091.1"/>
    <property type="molecule type" value="Genomic_DNA"/>
</dbReference>
<protein>
    <submittedName>
        <fullName evidence="3">BolA family transcriptional regulator</fullName>
    </submittedName>
</protein>
<reference evidence="3 4" key="1">
    <citation type="submission" date="2018-10" db="EMBL/GenBank/DDBJ databases">
        <title>Comparative functional genomics of the obligate endosymbiont Buchnera aphidicola.</title>
        <authorList>
            <person name="Chong R.A."/>
        </authorList>
    </citation>
    <scope>NUCLEOTIDE SEQUENCE [LARGE SCALE GENOMIC DNA]</scope>
    <source>
        <strain evidence="3 4">Ska</strain>
    </source>
</reference>
<dbReference type="OrthoDB" id="9812890at2"/>
<dbReference type="AlphaFoldDB" id="A0A4D6YIA1"/>
<dbReference type="SUPFAM" id="SSF82657">
    <property type="entry name" value="BolA-like"/>
    <property type="match status" value="1"/>
</dbReference>
<evidence type="ECO:0000256" key="2">
    <source>
        <dbReference type="RuleBase" id="RU003860"/>
    </source>
</evidence>